<dbReference type="AlphaFoldDB" id="A0A3S0KSZ7"/>
<keyword evidence="1" id="KW-0732">Signal</keyword>
<gene>
    <name evidence="2" type="ORF">EKG38_20740</name>
</gene>
<keyword evidence="3" id="KW-1185">Reference proteome</keyword>
<accession>A0A3S0KSZ7</accession>
<evidence type="ECO:0000313" key="3">
    <source>
        <dbReference type="Proteomes" id="UP000267448"/>
    </source>
</evidence>
<dbReference type="RefSeq" id="WP_126522695.1">
    <property type="nucleotide sequence ID" value="NZ_RXNU01000015.1"/>
</dbReference>
<comment type="caution">
    <text evidence="2">The sequence shown here is derived from an EMBL/GenBank/DDBJ whole genome shotgun (WGS) entry which is preliminary data.</text>
</comment>
<evidence type="ECO:0000313" key="2">
    <source>
        <dbReference type="EMBL" id="RTR37121.1"/>
    </source>
</evidence>
<reference evidence="2 3" key="1">
    <citation type="submission" date="2018-12" db="EMBL/GenBank/DDBJ databases">
        <authorList>
            <person name="Yu L."/>
        </authorList>
    </citation>
    <scope>NUCLEOTIDE SEQUENCE [LARGE SCALE GENOMIC DNA]</scope>
    <source>
        <strain evidence="2 3">HAW-EB2</strain>
    </source>
</reference>
<sequence length="221" mass="24387">MNKLIKKCLTATLSSFFVISAAFSTLAITSVQADTDRTLSQLYNYSGQEVVLDIDVGSAEIFATDEQEIRVEVVVSQTETSWFTLWGSADISGVELDVDQSTKRVTLKLNEQDDIKQEWKIYLPRQAAVNLNVGVGNVEVSNMENDIDIDLGVGHAQVKHNIIYSTTSLESGVGEVSVRNLGERVAVERSFVRQAYYNEEGTGFGQLNVNVGVGQIEVEHY</sequence>
<evidence type="ECO:0000256" key="1">
    <source>
        <dbReference type="SAM" id="SignalP"/>
    </source>
</evidence>
<proteinExistence type="predicted"/>
<feature type="signal peptide" evidence="1">
    <location>
        <begin position="1"/>
        <end position="33"/>
    </location>
</feature>
<organism evidence="2 3">
    <name type="scientific">Shewanella canadensis</name>
    <dbReference type="NCBI Taxonomy" id="271096"/>
    <lineage>
        <taxon>Bacteria</taxon>
        <taxon>Pseudomonadati</taxon>
        <taxon>Pseudomonadota</taxon>
        <taxon>Gammaproteobacteria</taxon>
        <taxon>Alteromonadales</taxon>
        <taxon>Shewanellaceae</taxon>
        <taxon>Shewanella</taxon>
    </lineage>
</organism>
<dbReference type="Proteomes" id="UP000267448">
    <property type="component" value="Unassembled WGS sequence"/>
</dbReference>
<feature type="chain" id="PRO_5018540102" description="Adhesin domain-containing protein" evidence="1">
    <location>
        <begin position="34"/>
        <end position="221"/>
    </location>
</feature>
<dbReference type="OrthoDB" id="6265143at2"/>
<dbReference type="EMBL" id="RXNU01000015">
    <property type="protein sequence ID" value="RTR37121.1"/>
    <property type="molecule type" value="Genomic_DNA"/>
</dbReference>
<protein>
    <recommendedName>
        <fullName evidence="4">Adhesin domain-containing protein</fullName>
    </recommendedName>
</protein>
<evidence type="ECO:0008006" key="4">
    <source>
        <dbReference type="Google" id="ProtNLM"/>
    </source>
</evidence>
<name>A0A3S0KSZ7_9GAMM</name>